<dbReference type="OMA" id="RFWFNLS"/>
<dbReference type="Gene3D" id="3.30.1490.20">
    <property type="entry name" value="ATP-grasp fold, A domain"/>
    <property type="match status" value="1"/>
</dbReference>
<evidence type="ECO:0000256" key="2">
    <source>
        <dbReference type="ARBA" id="ARBA00022532"/>
    </source>
</evidence>
<dbReference type="PANTHER" id="PTHR11815">
    <property type="entry name" value="SUCCINYL-COA SYNTHETASE BETA CHAIN"/>
    <property type="match status" value="1"/>
</dbReference>
<gene>
    <name evidence="11" type="ORF">CCM_05749</name>
</gene>
<evidence type="ECO:0000256" key="8">
    <source>
        <dbReference type="ARBA" id="ARBA00022946"/>
    </source>
</evidence>
<evidence type="ECO:0000259" key="10">
    <source>
        <dbReference type="Pfam" id="PF08442"/>
    </source>
</evidence>
<dbReference type="GeneID" id="18167767"/>
<keyword evidence="7" id="KW-0460">Magnesium</keyword>
<dbReference type="PANTHER" id="PTHR11815:SF1">
    <property type="entry name" value="SUCCINATE--COA LIGASE [ADP-FORMING] SUBUNIT BETA, MITOCHONDRIAL"/>
    <property type="match status" value="1"/>
</dbReference>
<dbReference type="Pfam" id="PF08442">
    <property type="entry name" value="ATP-grasp_2"/>
    <property type="match status" value="1"/>
</dbReference>
<evidence type="ECO:0000256" key="1">
    <source>
        <dbReference type="ARBA" id="ARBA00005064"/>
    </source>
</evidence>
<dbReference type="Gene3D" id="3.40.50.261">
    <property type="entry name" value="Succinyl-CoA synthetase domains"/>
    <property type="match status" value="1"/>
</dbReference>
<evidence type="ECO:0000256" key="6">
    <source>
        <dbReference type="ARBA" id="ARBA00022840"/>
    </source>
</evidence>
<dbReference type="KEGG" id="cmt:CCM_05749"/>
<dbReference type="InterPro" id="IPR005809">
    <property type="entry name" value="Succ_CoA_ligase-like_bsu"/>
</dbReference>
<dbReference type="GO" id="GO:0046872">
    <property type="term" value="F:metal ion binding"/>
    <property type="evidence" value="ECO:0007669"/>
    <property type="project" value="UniProtKB-KW"/>
</dbReference>
<dbReference type="GO" id="GO:0005739">
    <property type="term" value="C:mitochondrion"/>
    <property type="evidence" value="ECO:0007669"/>
    <property type="project" value="TreeGrafter"/>
</dbReference>
<dbReference type="GO" id="GO:0006099">
    <property type="term" value="P:tricarboxylic acid cycle"/>
    <property type="evidence" value="ECO:0007669"/>
    <property type="project" value="UniProtKB-UniPathway"/>
</dbReference>
<dbReference type="InterPro" id="IPR005811">
    <property type="entry name" value="SUCC_ACL_C"/>
</dbReference>
<dbReference type="EMBL" id="JH126402">
    <property type="protein sequence ID" value="EGX91591.1"/>
    <property type="molecule type" value="Genomic_DNA"/>
</dbReference>
<dbReference type="Gene3D" id="3.30.470.20">
    <property type="entry name" value="ATP-grasp fold, B domain"/>
    <property type="match status" value="1"/>
</dbReference>
<dbReference type="InterPro" id="IPR013650">
    <property type="entry name" value="ATP-grasp_succ-CoA_synth-type"/>
</dbReference>
<keyword evidence="3" id="KW-0436">Ligase</keyword>
<dbReference type="PIRSF" id="PIRSF001554">
    <property type="entry name" value="SucCS_beta"/>
    <property type="match status" value="1"/>
</dbReference>
<protein>
    <submittedName>
        <fullName evidence="11">Succinyl-CoA synthetase beta chain</fullName>
    </submittedName>
</protein>
<dbReference type="RefSeq" id="XP_006670956.1">
    <property type="nucleotide sequence ID" value="XM_006670893.1"/>
</dbReference>
<dbReference type="GO" id="GO:0006104">
    <property type="term" value="P:succinyl-CoA metabolic process"/>
    <property type="evidence" value="ECO:0007669"/>
    <property type="project" value="TreeGrafter"/>
</dbReference>
<evidence type="ECO:0000256" key="5">
    <source>
        <dbReference type="ARBA" id="ARBA00022741"/>
    </source>
</evidence>
<accession>G3JH35</accession>
<dbReference type="STRING" id="983644.G3JH35"/>
<organism evidence="11 12">
    <name type="scientific">Cordyceps militaris (strain CM01)</name>
    <name type="common">Caterpillar fungus</name>
    <dbReference type="NCBI Taxonomy" id="983644"/>
    <lineage>
        <taxon>Eukaryota</taxon>
        <taxon>Fungi</taxon>
        <taxon>Dikarya</taxon>
        <taxon>Ascomycota</taxon>
        <taxon>Pezizomycotina</taxon>
        <taxon>Sordariomycetes</taxon>
        <taxon>Hypocreomycetidae</taxon>
        <taxon>Hypocreales</taxon>
        <taxon>Cordycipitaceae</taxon>
        <taxon>Cordyceps</taxon>
    </lineage>
</organism>
<evidence type="ECO:0000256" key="4">
    <source>
        <dbReference type="ARBA" id="ARBA00022723"/>
    </source>
</evidence>
<sequence length="427" mass="45438">MESQLSGRLRADKPSLSYADNSVAGTETCAEAHASPISITRVAETAVVPRGLVVRSAEEARAAVEELGNNSLLSAQLIKRNVSLAEQEAAGLVARSPEQAAHLASTLLRATTDSGVVAKELYISQPATYDEVWYLAMTIDRETYQPVIIVSKHGGQDIRAIAQQHPASIRTYHFSLTAGVPASLTERIAADLGVADAATSLGATLAALHRIFREKEGMLLEVRSLARSGDRFTCLDSRFAFDDDAHKRQADLFALRDTEQEVRDEVEAERHGLVYVRMEGTIGNVVNGAGLAMATNDAIGLAGGQSANFLDAGGQATTQTMMQAFSIILRDERVKAILVNIYGGELSGRVEDTLSGLILAGITRCDMIAESIIGAASEMDIHVPMVVRLQGTNSDAGLKLLADANLGLHVESDFGKAAEKAVELANA</sequence>
<keyword evidence="8" id="KW-0809">Transit peptide</keyword>
<evidence type="ECO:0000256" key="3">
    <source>
        <dbReference type="ARBA" id="ARBA00022598"/>
    </source>
</evidence>
<comment type="pathway">
    <text evidence="1">Carbohydrate metabolism; tricarboxylic acid cycle; succinate from succinyl-CoA (ligase route): step 1/1.</text>
</comment>
<dbReference type="GO" id="GO:0004775">
    <property type="term" value="F:succinate-CoA ligase (ADP-forming) activity"/>
    <property type="evidence" value="ECO:0007669"/>
    <property type="project" value="TreeGrafter"/>
</dbReference>
<reference evidence="11 12" key="1">
    <citation type="journal article" date="2011" name="Genome Biol.">
        <title>Genome sequence of the insect pathogenic fungus Cordyceps militaris, a valued traditional Chinese medicine.</title>
        <authorList>
            <person name="Zheng P."/>
            <person name="Xia Y."/>
            <person name="Xiao G."/>
            <person name="Xiong C."/>
            <person name="Hu X."/>
            <person name="Zhang S."/>
            <person name="Zheng H."/>
            <person name="Huang Y."/>
            <person name="Zhou Y."/>
            <person name="Wang S."/>
            <person name="Zhao G.P."/>
            <person name="Liu X."/>
            <person name="St Leger R.J."/>
            <person name="Wang C."/>
        </authorList>
    </citation>
    <scope>NUCLEOTIDE SEQUENCE [LARGE SCALE GENOMIC DNA]</scope>
    <source>
        <strain evidence="11 12">CM01</strain>
    </source>
</reference>
<dbReference type="GO" id="GO:0042709">
    <property type="term" value="C:succinate-CoA ligase complex"/>
    <property type="evidence" value="ECO:0007669"/>
    <property type="project" value="TreeGrafter"/>
</dbReference>
<evidence type="ECO:0000313" key="11">
    <source>
        <dbReference type="EMBL" id="EGX91591.1"/>
    </source>
</evidence>
<keyword evidence="4" id="KW-0479">Metal-binding</keyword>
<keyword evidence="2" id="KW-0816">Tricarboxylic acid cycle</keyword>
<dbReference type="AlphaFoldDB" id="G3JH35"/>
<dbReference type="PROSITE" id="PS01217">
    <property type="entry name" value="SUCCINYL_COA_LIG_3"/>
    <property type="match status" value="1"/>
</dbReference>
<dbReference type="InterPro" id="IPR013815">
    <property type="entry name" value="ATP_grasp_subdomain_1"/>
</dbReference>
<proteinExistence type="predicted"/>
<name>G3JH35_CORMM</name>
<feature type="domain" description="ATP-citrate synthase/succinyl-CoA ligase C-terminal" evidence="9">
    <location>
        <begin position="285"/>
        <end position="344"/>
    </location>
</feature>
<dbReference type="InterPro" id="IPR017866">
    <property type="entry name" value="Succ-CoA_synthase_bsu_CS"/>
</dbReference>
<keyword evidence="12" id="KW-1185">Reference proteome</keyword>
<dbReference type="VEuPathDB" id="FungiDB:CCM_05749"/>
<dbReference type="GO" id="GO:0005524">
    <property type="term" value="F:ATP binding"/>
    <property type="evidence" value="ECO:0007669"/>
    <property type="project" value="UniProtKB-KW"/>
</dbReference>
<dbReference type="InParanoid" id="G3JH35"/>
<dbReference type="Pfam" id="PF00549">
    <property type="entry name" value="Ligase_CoA"/>
    <property type="match status" value="2"/>
</dbReference>
<evidence type="ECO:0000259" key="9">
    <source>
        <dbReference type="Pfam" id="PF00549"/>
    </source>
</evidence>
<dbReference type="OrthoDB" id="1664372at2759"/>
<evidence type="ECO:0000256" key="7">
    <source>
        <dbReference type="ARBA" id="ARBA00022842"/>
    </source>
</evidence>
<dbReference type="HOGENOM" id="CLU_037430_1_0_1"/>
<dbReference type="UniPathway" id="UPA00223">
    <property type="reaction ID" value="UER00999"/>
</dbReference>
<dbReference type="eggNOG" id="KOG2799">
    <property type="taxonomic scope" value="Eukaryota"/>
</dbReference>
<evidence type="ECO:0000313" key="12">
    <source>
        <dbReference type="Proteomes" id="UP000001610"/>
    </source>
</evidence>
<keyword evidence="5" id="KW-0547">Nucleotide-binding</keyword>
<dbReference type="SUPFAM" id="SSF56059">
    <property type="entry name" value="Glutathione synthetase ATP-binding domain-like"/>
    <property type="match status" value="1"/>
</dbReference>
<feature type="domain" description="ATP-grasp fold succinyl-CoA synthetase-type" evidence="10">
    <location>
        <begin position="47"/>
        <end position="226"/>
    </location>
</feature>
<dbReference type="Proteomes" id="UP000001610">
    <property type="component" value="Unassembled WGS sequence"/>
</dbReference>
<dbReference type="InterPro" id="IPR016102">
    <property type="entry name" value="Succinyl-CoA_synth-like"/>
</dbReference>
<keyword evidence="6" id="KW-0067">ATP-binding</keyword>
<feature type="domain" description="ATP-citrate synthase/succinyl-CoA ligase C-terminal" evidence="9">
    <location>
        <begin position="358"/>
        <end position="418"/>
    </location>
</feature>
<dbReference type="SUPFAM" id="SSF52210">
    <property type="entry name" value="Succinyl-CoA synthetase domains"/>
    <property type="match status" value="1"/>
</dbReference>